<evidence type="ECO:0000256" key="5">
    <source>
        <dbReference type="PROSITE-ProRule" id="PRU00560"/>
    </source>
</evidence>
<sequence length="1485" mass="168826">MGDVGEGSKGRRAAADTTLTDIVFSWSIDDIFNGNLYKYQVGKIPERFPSVKHYLRSFVYPLLEETRAELCSSMETISTLPYAEVRELAECKSDGKNLYKVKVDFWRNLSSNRRKEPCIISKRALLLLTESKPESVSDLKRMGRTYAFAYVTKTSYDKREVEVATGKNVGDIDLKHGRLFAIGIQSLTTIARLWTALHTSGNLNVIKEVLCTNSPGEEECSVCSVQNDEFRDANVTRNLVNDLNRSQVDAIITCLRRTSCQHKPVVKLIWGPPGTGKTKTAAMLLLNLLEMKCRTVVCAPTNVAVIEVASRLVHLMKGSASLGDVLLFGNNERLKVWDSDVRAIFIDYRVDAIAECRALLSGWKHYISSAITFFEDPVPQYRLSLENVTRKKKSFLQYMRKTFSSTMEPLERCLSTLSTHICANYVPNHSVRSITELFGHLKLFRAALWGKNLNFLPQRLEEIFSSQSGDRFSSQALTCPMLTLYSKRCECLAALKSVRDSLDELNLPYFSSKRMIKKFCFQSATLIFCTAFNTSKLHERKANVEPPKLLVIDEAAQLKECDSVIPLQLPGLKHAILIGDERQLPSVVNSDVSNGARFGRSLFERLSSLGKLKHPLNVQYRMHPSISCFPNQTFYSSQIHDGPNVNHESYTKQYLPGQMFGSYSFINVSEGREECENNGTSLRNLVEAAVALQILGNLYEAWSLSSKQKLNVGIISPYAGQVGEISKRLGEKYENSDGFTVTINTVDGFQGKEKDIIILSTVRSNSRGSIGFLANINRTNVALTRARHAIWILGNERTMRASSTVWEALVYDAMDRGLFFDAYDDEGLAKAMLEAEREDLQVPISWQTPFEVPFRGDSLSANSKDTSNCELYMQHSKVEKSLLSMKFCSLSLRTEQDSKEVQLPFELSKEQREIIQFPLSTFIQGGSGTGKTTVLIMKLLQREQLHRMSTSDYRVTRNVNCGKKDSKEMLEKTPTRVLRQLFVTASLKLCVAVRQQLSQLKSFTGRGNFPGASSSIDADFNDIPNSFVGIPQESYPLVVTFHKFIMMLDGSIGVSYFKRFPQLRDIRREKFGAARSLALQAFIREKEVNYEKFCETYWPHFNNKLTGKLDSLTVFTEIIYRIKAGLHIKESPSGRLSRTDYVSLSKGRGSYLTRDQLHKVYDVFLEYEMKKLEHGEFDLSDVVNDLQSRFRCEKMKGDEMDFVYIDEVQDITMGQIELFKYVSQNVEEGFVFSGDTAQTIGSGIDFRFEDVRRLFNKEFLQESEDGGKVSKIFQLSQNFRTHTGILKLAHSVFDLLCHFFPLLVDVLNPETSAIHGEAPIFLKLGKDRKSILSVFGKKGNAAGLGTEQVILVRDNCAREEVFKYVGKQAPVLTVMECKGLEFQDVVLYNFFGSSPMKNKWRVIYNYMKNQNLLDNSFVARYPQFDPVGHNILFSELKQLYVAITRTRQRLWICEKSEDLLKPMVEYWRNLNLIKERQETWTVKIN</sequence>
<evidence type="ECO:0000313" key="7">
    <source>
        <dbReference type="EMBL" id="OWM65612.1"/>
    </source>
</evidence>
<keyword evidence="2 5" id="KW-0378">Hydrolase</keyword>
<keyword evidence="4 5" id="KW-0067">ATP-binding</keyword>
<dbReference type="Proteomes" id="UP000197138">
    <property type="component" value="Unassembled WGS sequence"/>
</dbReference>
<evidence type="ECO:0000313" key="9">
    <source>
        <dbReference type="Proteomes" id="UP000197138"/>
    </source>
</evidence>
<evidence type="ECO:0000259" key="6">
    <source>
        <dbReference type="PROSITE" id="PS51198"/>
    </source>
</evidence>
<dbReference type="EMBL" id="MTKT01005569">
    <property type="protein sequence ID" value="OWM65612.1"/>
    <property type="molecule type" value="Genomic_DNA"/>
</dbReference>
<dbReference type="PROSITE" id="PS51198">
    <property type="entry name" value="UVRD_HELICASE_ATP_BIND"/>
    <property type="match status" value="1"/>
</dbReference>
<keyword evidence="10" id="KW-1185">Reference proteome</keyword>
<proteinExistence type="predicted"/>
<dbReference type="STRING" id="22663.A0A218W0G8"/>
<dbReference type="GO" id="GO:0005524">
    <property type="term" value="F:ATP binding"/>
    <property type="evidence" value="ECO:0007669"/>
    <property type="project" value="UniProtKB-UniRule"/>
</dbReference>
<keyword evidence="1 5" id="KW-0547">Nucleotide-binding</keyword>
<evidence type="ECO:0000256" key="1">
    <source>
        <dbReference type="ARBA" id="ARBA00022741"/>
    </source>
</evidence>
<dbReference type="EMBL" id="PGOL01003514">
    <property type="protein sequence ID" value="PKI40632.1"/>
    <property type="molecule type" value="Genomic_DNA"/>
</dbReference>
<evidence type="ECO:0000256" key="3">
    <source>
        <dbReference type="ARBA" id="ARBA00022806"/>
    </source>
</evidence>
<dbReference type="OrthoDB" id="3156807at2759"/>
<dbReference type="PANTHER" id="PTHR21529">
    <property type="entry name" value="MAMMARY TURMOR VIRUS RECEPTOR HOMOLOG 1, 2 MTVR1, 2"/>
    <property type="match status" value="1"/>
</dbReference>
<dbReference type="Pfam" id="PF20073">
    <property type="entry name" value="DUF6469"/>
    <property type="match status" value="1"/>
</dbReference>
<reference evidence="8 10" key="3">
    <citation type="submission" date="2017-11" db="EMBL/GenBank/DDBJ databases">
        <title>De-novo sequencing of pomegranate (Punica granatum L.) genome.</title>
        <authorList>
            <person name="Akparov Z."/>
            <person name="Amiraslanov A."/>
            <person name="Hajiyeva S."/>
            <person name="Abbasov M."/>
            <person name="Kaur K."/>
            <person name="Hamwieh A."/>
            <person name="Solovyev V."/>
            <person name="Salamov A."/>
            <person name="Braich B."/>
            <person name="Kosarev P."/>
            <person name="Mahmoud A."/>
            <person name="Hajiyev E."/>
            <person name="Babayeva S."/>
            <person name="Izzatullayeva V."/>
            <person name="Mammadov A."/>
            <person name="Mammadov A."/>
            <person name="Sharifova S."/>
            <person name="Ojaghi J."/>
            <person name="Eynullazada K."/>
            <person name="Bayramov B."/>
            <person name="Abdulazimova A."/>
            <person name="Shahmuradov I."/>
        </authorList>
    </citation>
    <scope>NUCLEOTIDE SEQUENCE [LARGE SCALE GENOMIC DNA]</scope>
    <source>
        <strain evidence="8">AG2017</strain>
        <strain evidence="10">cv. AG2017</strain>
        <tissue evidence="8">Leaf</tissue>
    </source>
</reference>
<dbReference type="InterPro" id="IPR041677">
    <property type="entry name" value="DNA2/NAM7_AAA_11"/>
</dbReference>
<dbReference type="InterPro" id="IPR047187">
    <property type="entry name" value="SF1_C_Upf1"/>
</dbReference>
<dbReference type="Proteomes" id="UP000233551">
    <property type="component" value="Unassembled WGS sequence"/>
</dbReference>
<gene>
    <name evidence="7" type="ORF">CDL15_Pgr017109</name>
    <name evidence="8" type="ORF">CRG98_038981</name>
</gene>
<evidence type="ECO:0000256" key="2">
    <source>
        <dbReference type="ARBA" id="ARBA00022801"/>
    </source>
</evidence>
<feature type="domain" description="UvrD-like helicase ATP-binding" evidence="6">
    <location>
        <begin position="904"/>
        <end position="1282"/>
    </location>
</feature>
<dbReference type="SUPFAM" id="SSF52540">
    <property type="entry name" value="P-loop containing nucleoside triphosphate hydrolases"/>
    <property type="match status" value="2"/>
</dbReference>
<name>A0A218W0G8_PUNGR</name>
<dbReference type="PANTHER" id="PTHR21529:SF4">
    <property type="entry name" value="TPR AND ANKYRIN REPEAT-CONTAINING PROTEIN 1"/>
    <property type="match status" value="1"/>
</dbReference>
<reference evidence="7" key="2">
    <citation type="submission" date="2017-06" db="EMBL/GenBank/DDBJ databases">
        <title>The pomegranate genome and the genomics of punicalagin biosynthesis.</title>
        <authorList>
            <person name="Xu C."/>
        </authorList>
    </citation>
    <scope>NUCLEOTIDE SEQUENCE [LARGE SCALE GENOMIC DNA]</scope>
    <source>
        <tissue evidence="7">Fresh leaf</tissue>
    </source>
</reference>
<dbReference type="Pfam" id="PF00580">
    <property type="entry name" value="UvrD-helicase"/>
    <property type="match status" value="1"/>
</dbReference>
<evidence type="ECO:0000313" key="8">
    <source>
        <dbReference type="EMBL" id="PKI40632.1"/>
    </source>
</evidence>
<dbReference type="GO" id="GO:0005694">
    <property type="term" value="C:chromosome"/>
    <property type="evidence" value="ECO:0007669"/>
    <property type="project" value="UniProtKB-ARBA"/>
</dbReference>
<dbReference type="InterPro" id="IPR027417">
    <property type="entry name" value="P-loop_NTPase"/>
</dbReference>
<dbReference type="FunFam" id="3.40.50.300:FF:000326">
    <property type="entry name" value="P-loop containing nucleoside triphosphate hydrolase"/>
    <property type="match status" value="1"/>
</dbReference>
<dbReference type="GeneID" id="116201312"/>
<evidence type="ECO:0000256" key="4">
    <source>
        <dbReference type="ARBA" id="ARBA00022840"/>
    </source>
</evidence>
<keyword evidence="3 5" id="KW-0347">Helicase</keyword>
<accession>A0A218W0G8</accession>
<dbReference type="Gene3D" id="3.40.50.300">
    <property type="entry name" value="P-loop containing nucleotide triphosphate hydrolases"/>
    <property type="match status" value="5"/>
</dbReference>
<evidence type="ECO:0000313" key="10">
    <source>
        <dbReference type="Proteomes" id="UP000233551"/>
    </source>
</evidence>
<dbReference type="Pfam" id="PF13086">
    <property type="entry name" value="AAA_11"/>
    <property type="match status" value="1"/>
</dbReference>
<dbReference type="InterPro" id="IPR041679">
    <property type="entry name" value="DNA2/NAM7-like_C"/>
</dbReference>
<dbReference type="InterPro" id="IPR045529">
    <property type="entry name" value="DUF6469"/>
</dbReference>
<dbReference type="GO" id="GO:0016787">
    <property type="term" value="F:hydrolase activity"/>
    <property type="evidence" value="ECO:0007669"/>
    <property type="project" value="UniProtKB-UniRule"/>
</dbReference>
<dbReference type="InterPro" id="IPR014016">
    <property type="entry name" value="UvrD-like_ATP-bd"/>
</dbReference>
<comment type="caution">
    <text evidence="7">The sequence shown here is derived from an EMBL/GenBank/DDBJ whole genome shotgun (WGS) entry which is preliminary data.</text>
</comment>
<dbReference type="Pfam" id="PF13087">
    <property type="entry name" value="AAA_12"/>
    <property type="match status" value="1"/>
</dbReference>
<organism evidence="7 9">
    <name type="scientific">Punica granatum</name>
    <name type="common">Pomegranate</name>
    <dbReference type="NCBI Taxonomy" id="22663"/>
    <lineage>
        <taxon>Eukaryota</taxon>
        <taxon>Viridiplantae</taxon>
        <taxon>Streptophyta</taxon>
        <taxon>Embryophyta</taxon>
        <taxon>Tracheophyta</taxon>
        <taxon>Spermatophyta</taxon>
        <taxon>Magnoliopsida</taxon>
        <taxon>eudicotyledons</taxon>
        <taxon>Gunneridae</taxon>
        <taxon>Pentapetalae</taxon>
        <taxon>rosids</taxon>
        <taxon>malvids</taxon>
        <taxon>Myrtales</taxon>
        <taxon>Lythraceae</taxon>
        <taxon>Punica</taxon>
    </lineage>
</organism>
<reference evidence="9" key="1">
    <citation type="journal article" date="2017" name="Plant J.">
        <title>The pomegranate (Punica granatum L.) genome and the genomics of punicalagin biosynthesis.</title>
        <authorList>
            <person name="Qin G."/>
            <person name="Xu C."/>
            <person name="Ming R."/>
            <person name="Tang H."/>
            <person name="Guyot R."/>
            <person name="Kramer E.M."/>
            <person name="Hu Y."/>
            <person name="Yi X."/>
            <person name="Qi Y."/>
            <person name="Xu X."/>
            <person name="Gao Z."/>
            <person name="Pan H."/>
            <person name="Jian J."/>
            <person name="Tian Y."/>
            <person name="Yue Z."/>
            <person name="Xu Y."/>
        </authorList>
    </citation>
    <scope>NUCLEOTIDE SEQUENCE [LARGE SCALE GENOMIC DNA]</scope>
    <source>
        <strain evidence="9">cv. Dabenzi</strain>
    </source>
</reference>
<dbReference type="GO" id="GO:0004386">
    <property type="term" value="F:helicase activity"/>
    <property type="evidence" value="ECO:0007669"/>
    <property type="project" value="UniProtKB-UniRule"/>
</dbReference>
<dbReference type="Gene3D" id="1.10.10.160">
    <property type="match status" value="1"/>
</dbReference>
<protein>
    <recommendedName>
        <fullName evidence="6">UvrD-like helicase ATP-binding domain-containing protein</fullName>
    </recommendedName>
</protein>
<dbReference type="InterPro" id="IPR039904">
    <property type="entry name" value="TRANK1"/>
</dbReference>
<feature type="binding site" evidence="5">
    <location>
        <begin position="925"/>
        <end position="932"/>
    </location>
    <ligand>
        <name>ATP</name>
        <dbReference type="ChEBI" id="CHEBI:30616"/>
    </ligand>
</feature>
<dbReference type="InterPro" id="IPR013986">
    <property type="entry name" value="DExx_box_DNA_helicase_dom_sf"/>
</dbReference>
<dbReference type="CDD" id="cd18808">
    <property type="entry name" value="SF1_C_Upf1"/>
    <property type="match status" value="1"/>
</dbReference>